<feature type="compositionally biased region" description="Low complexity" evidence="1">
    <location>
        <begin position="82"/>
        <end position="100"/>
    </location>
</feature>
<dbReference type="GO" id="GO:0003824">
    <property type="term" value="F:catalytic activity"/>
    <property type="evidence" value="ECO:0007669"/>
    <property type="project" value="InterPro"/>
</dbReference>
<dbReference type="PROSITE" id="PS50878">
    <property type="entry name" value="RT_POL"/>
    <property type="match status" value="1"/>
</dbReference>
<gene>
    <name evidence="3" type="ORF">FSB_LOCUS47988</name>
</gene>
<dbReference type="SUPFAM" id="SSF56219">
    <property type="entry name" value="DNase I-like"/>
    <property type="match status" value="1"/>
</dbReference>
<evidence type="ECO:0000313" key="3">
    <source>
        <dbReference type="EMBL" id="SPD20106.1"/>
    </source>
</evidence>
<dbReference type="EMBL" id="OIVN01004946">
    <property type="protein sequence ID" value="SPD20106.1"/>
    <property type="molecule type" value="Genomic_DNA"/>
</dbReference>
<organism evidence="3">
    <name type="scientific">Fagus sylvatica</name>
    <name type="common">Beechnut</name>
    <dbReference type="NCBI Taxonomy" id="28930"/>
    <lineage>
        <taxon>Eukaryota</taxon>
        <taxon>Viridiplantae</taxon>
        <taxon>Streptophyta</taxon>
        <taxon>Embryophyta</taxon>
        <taxon>Tracheophyta</taxon>
        <taxon>Spermatophyta</taxon>
        <taxon>Magnoliopsida</taxon>
        <taxon>eudicotyledons</taxon>
        <taxon>Gunneridae</taxon>
        <taxon>Pentapetalae</taxon>
        <taxon>rosids</taxon>
        <taxon>fabids</taxon>
        <taxon>Fagales</taxon>
        <taxon>Fagaceae</taxon>
        <taxon>Fagus</taxon>
    </lineage>
</organism>
<dbReference type="InterPro" id="IPR000477">
    <property type="entry name" value="RT_dom"/>
</dbReference>
<feature type="region of interest" description="Disordered" evidence="1">
    <location>
        <begin position="78"/>
        <end position="107"/>
    </location>
</feature>
<evidence type="ECO:0000256" key="1">
    <source>
        <dbReference type="SAM" id="MobiDB-lite"/>
    </source>
</evidence>
<protein>
    <recommendedName>
        <fullName evidence="2">Reverse transcriptase domain-containing protein</fullName>
    </recommendedName>
</protein>
<dbReference type="InterPro" id="IPR036691">
    <property type="entry name" value="Endo/exonu/phosph_ase_sf"/>
</dbReference>
<dbReference type="InterPro" id="IPR005135">
    <property type="entry name" value="Endo/exonuclease/phosphatase"/>
</dbReference>
<name>A0A2N9I231_FAGSY</name>
<dbReference type="PANTHER" id="PTHR33116:SF78">
    <property type="entry name" value="OS12G0587133 PROTEIN"/>
    <property type="match status" value="1"/>
</dbReference>
<sequence length="1569" mass="178022">MSLPPPPPLPSLPLPPPPLPLLTTHHLPPPATFPLYTHHPSSLTLPPQYLSFGSFPSQPPLSFPATTHSTPQTNYTTPITHIPSSILPTPKPPTLTTHSHTQGRHASKGVLKHSFRVGAKSFFLVFDGGRTAPYHIIEKRGKFVGSLWLGLDNLRWVLQTWGLLQQSSELKGFFRFKRTKYSTLEFSCLQNQRGRFVELCEYHGGAQRGGIRVPEGYLGKGWHWFAKELNSFFLGKQPPVEFREGRSRNGKTIPNWKLLDSHDPPAKSLHPAGNVTSTNSMNSNLLPCVTLDPDAIRPTQKCEFEWNPRVKTLHITKGAEGKRQVEWVGLKYKAQGLIQRDNQAFPQAQVPFDGSREPMRTDRSPTHVDDAAPAQLQTQAEIQVEIEPTSIQNLLKDPVSALASDIDAVAGEASRDQAVMVVNYLHQGVFELVPPKPLSPIATQELEFQDSTSGSGMEVSELQLSLLETMTSEEFASPLSCTPLNMLAPPVAPPLLQSCEDEALANLSKWVSQQMNYFRKHVGVSISGHEPECMALLIRIDKDRQLLKRTNTSRKSTHKGLHELRNLSSSITIRLKILSWNVRGLNSPRKREVVKNLLRDWRCDIIYLQETKINSMDLQTIKSLWGSPYSDWVALDAVNTTGGVLLMWDKRMVEQVDVVKGKFSVSCLWKGLVDGFDWACSGVYGPHIDGERLELWNELSSVRHRWASPWCAIGDFNIIRVPSERWGYSGFCPTMVAFSDWIDNLQLVDLPLVGGRYTWSNSLTPPSMSCLERALISSDWKEHFPDVQLKLLPRSISDHHPIMVETEGWWSSYVFTGIPSFVLASKLKALKEDLRHWNKETFGDVHYRKTCQMGEVLRLDVKEGLDGLSDEEVLLREEHKCEAVRLAHLEETSWRQKSRVLWLQEGDDNTKFFHSFFTKKMSLGGRWIDGLPFASIGAAARAHLERPFELEEVVQVLKDVQGDKAPGPDGIPWLFSRSVGVFWKRMSWISLARFTPIANSQLKSGVPGLICKLDIEKAYDHVNWDCLFFILDRMGFGQKWIRWMKACVSTIRYSVIVNGSPTGFFDSTRGLRQGDPLSPLLFLVIMEVLSRMLGRTGERGFIRGFQASRTDGLCVSHLLYADDTIIFCDANPEQLLYIRMVLTCFEAVTGLCVNMHKSEMVPVGEVSDLPRLAALLSCKIGSIPLNYLGMPLGAPHKVCPPVAHGGLGIRPLHLFNRALLGKWLWRFGREDNRLWKRVVVAKYGVEGGGWITKPSRDRHGCGLWKSIMMGWDDFRRYTSFEVGLGSKVLFWHDKWCTELPLKDVYPVLFACSNNKDAFIASLFEEPSAGRSRVWNVTFCRDFNDWEMDSVESFFLLLHSHAPISTEADKLSWVLNSSGLFDTRSYYLALRASTASDFTLKNVWRVKAPRRVVFFVWTAAWGRLLTCENLIRRGFVMAGWCCMCKRSRESVNHLLLHCNVARELWNFVLGAYGVSWVFPETVRDFLAGWHNWWGRKSSKIWNFIPHCIMWNIWRERNGRIFEDQEHSVGKIIELIMGSLYDWSIAWNLCSSHPLGEFLESLSFCSLSSHV</sequence>
<dbReference type="Pfam" id="PF00078">
    <property type="entry name" value="RVT_1"/>
    <property type="match status" value="1"/>
</dbReference>
<dbReference type="SUPFAM" id="SSF56672">
    <property type="entry name" value="DNA/RNA polymerases"/>
    <property type="match status" value="1"/>
</dbReference>
<dbReference type="Pfam" id="PF03372">
    <property type="entry name" value="Exo_endo_phos"/>
    <property type="match status" value="1"/>
</dbReference>
<dbReference type="InterPro" id="IPR043502">
    <property type="entry name" value="DNA/RNA_pol_sf"/>
</dbReference>
<reference evidence="3" key="1">
    <citation type="submission" date="2018-02" db="EMBL/GenBank/DDBJ databases">
        <authorList>
            <person name="Cohen D.B."/>
            <person name="Kent A.D."/>
        </authorList>
    </citation>
    <scope>NUCLEOTIDE SEQUENCE</scope>
</reference>
<feature type="domain" description="Reverse transcriptase" evidence="2">
    <location>
        <begin position="857"/>
        <end position="1192"/>
    </location>
</feature>
<dbReference type="PANTHER" id="PTHR33116">
    <property type="entry name" value="REVERSE TRANSCRIPTASE ZINC-BINDING DOMAIN-CONTAINING PROTEIN-RELATED-RELATED"/>
    <property type="match status" value="1"/>
</dbReference>
<dbReference type="InterPro" id="IPR026960">
    <property type="entry name" value="RVT-Znf"/>
</dbReference>
<feature type="region of interest" description="Disordered" evidence="1">
    <location>
        <begin position="258"/>
        <end position="278"/>
    </location>
</feature>
<dbReference type="Gene3D" id="3.60.10.10">
    <property type="entry name" value="Endonuclease/exonuclease/phosphatase"/>
    <property type="match status" value="1"/>
</dbReference>
<proteinExistence type="predicted"/>
<accession>A0A2N9I231</accession>
<dbReference type="Pfam" id="PF13966">
    <property type="entry name" value="zf-RVT"/>
    <property type="match status" value="1"/>
</dbReference>
<evidence type="ECO:0000259" key="2">
    <source>
        <dbReference type="PROSITE" id="PS50878"/>
    </source>
</evidence>